<evidence type="ECO:0000313" key="2">
    <source>
        <dbReference type="Proteomes" id="UP001279734"/>
    </source>
</evidence>
<proteinExistence type="predicted"/>
<comment type="caution">
    <text evidence="1">The sequence shown here is derived from an EMBL/GenBank/DDBJ whole genome shotgun (WGS) entry which is preliminary data.</text>
</comment>
<accession>A0AAD3S5W8</accession>
<organism evidence="1 2">
    <name type="scientific">Nepenthes gracilis</name>
    <name type="common">Slender pitcher plant</name>
    <dbReference type="NCBI Taxonomy" id="150966"/>
    <lineage>
        <taxon>Eukaryota</taxon>
        <taxon>Viridiplantae</taxon>
        <taxon>Streptophyta</taxon>
        <taxon>Embryophyta</taxon>
        <taxon>Tracheophyta</taxon>
        <taxon>Spermatophyta</taxon>
        <taxon>Magnoliopsida</taxon>
        <taxon>eudicotyledons</taxon>
        <taxon>Gunneridae</taxon>
        <taxon>Pentapetalae</taxon>
        <taxon>Caryophyllales</taxon>
        <taxon>Nepenthaceae</taxon>
        <taxon>Nepenthes</taxon>
    </lineage>
</organism>
<protein>
    <submittedName>
        <fullName evidence="1">Uncharacterized protein</fullName>
    </submittedName>
</protein>
<gene>
    <name evidence="1" type="ORF">Nepgr_006675</name>
</gene>
<evidence type="ECO:0000313" key="1">
    <source>
        <dbReference type="EMBL" id="GMH04835.1"/>
    </source>
</evidence>
<dbReference type="Proteomes" id="UP001279734">
    <property type="component" value="Unassembled WGS sequence"/>
</dbReference>
<sequence length="83" mass="9441">MWKVRLWPFSGIKNPAVGWQLGESVLLWTNWKSDVSSFVVLVSGGLGLMMEWLWDKFAIVIHPQYWSAVFPALDAVGHGENRP</sequence>
<dbReference type="AlphaFoldDB" id="A0AAD3S5W8"/>
<keyword evidence="2" id="KW-1185">Reference proteome</keyword>
<name>A0AAD3S5W8_NEPGR</name>
<dbReference type="EMBL" id="BSYO01000005">
    <property type="protein sequence ID" value="GMH04835.1"/>
    <property type="molecule type" value="Genomic_DNA"/>
</dbReference>
<reference evidence="1" key="1">
    <citation type="submission" date="2023-05" db="EMBL/GenBank/DDBJ databases">
        <title>Nepenthes gracilis genome sequencing.</title>
        <authorList>
            <person name="Fukushima K."/>
        </authorList>
    </citation>
    <scope>NUCLEOTIDE SEQUENCE</scope>
    <source>
        <strain evidence="1">SING2019-196</strain>
    </source>
</reference>